<evidence type="ECO:0000313" key="2">
    <source>
        <dbReference type="EMBL" id="MBC3536377.1"/>
    </source>
</evidence>
<dbReference type="Gene3D" id="3.30.1050.10">
    <property type="entry name" value="SCP2 sterol-binding domain"/>
    <property type="match status" value="1"/>
</dbReference>
<name>A0ABR6VI25_9FIRM</name>
<gene>
    <name evidence="2" type="ORF">H8J70_03810</name>
</gene>
<dbReference type="InterPro" id="IPR025559">
    <property type="entry name" value="Eis_dom"/>
</dbReference>
<protein>
    <submittedName>
        <fullName evidence="2">GNAT family N-acetyltransferase</fullName>
    </submittedName>
</protein>
<evidence type="ECO:0000259" key="1">
    <source>
        <dbReference type="PROSITE" id="PS51186"/>
    </source>
</evidence>
<accession>A0ABR6VI25</accession>
<dbReference type="RefSeq" id="WP_186502532.1">
    <property type="nucleotide sequence ID" value="NZ_JACOGK010000007.1"/>
</dbReference>
<dbReference type="InterPro" id="IPR016181">
    <property type="entry name" value="Acyl_CoA_acyltransferase"/>
</dbReference>
<dbReference type="EMBL" id="JACOGK010000007">
    <property type="protein sequence ID" value="MBC3536377.1"/>
    <property type="molecule type" value="Genomic_DNA"/>
</dbReference>
<dbReference type="Gene3D" id="3.40.630.30">
    <property type="match status" value="2"/>
</dbReference>
<dbReference type="PANTHER" id="PTHR37817:SF1">
    <property type="entry name" value="N-ACETYLTRANSFERASE EIS"/>
    <property type="match status" value="1"/>
</dbReference>
<dbReference type="CDD" id="cd04301">
    <property type="entry name" value="NAT_SF"/>
    <property type="match status" value="1"/>
</dbReference>
<dbReference type="InterPro" id="IPR041380">
    <property type="entry name" value="Acetyltransf_17"/>
</dbReference>
<dbReference type="InterPro" id="IPR000182">
    <property type="entry name" value="GNAT_dom"/>
</dbReference>
<dbReference type="SUPFAM" id="SSF55718">
    <property type="entry name" value="SCP-like"/>
    <property type="match status" value="1"/>
</dbReference>
<dbReference type="InterPro" id="IPR036527">
    <property type="entry name" value="SCP2_sterol-bd_dom_sf"/>
</dbReference>
<proteinExistence type="predicted"/>
<dbReference type="InterPro" id="IPR051554">
    <property type="entry name" value="Acetyltransferase_Eis"/>
</dbReference>
<dbReference type="Pfam" id="PF17668">
    <property type="entry name" value="Acetyltransf_17"/>
    <property type="match status" value="1"/>
</dbReference>
<sequence>MEFRLASAEDRELVESLWAYCFEPREHPFFQWYFKKFYRPENVLLGFQNGQMACLTHLNPYTLCLRGREIKTSYIVGLATHPAARRGGVGGKLLKAALSEMKRRGHYINILMPSKAGFYQPYGYELYCHQWKETLPLDALRPLTDRSLHYGFLTSPDQWQCLAPVYEAYTRHLSGYAVRDEASWRSHMEAQLAEGNIAVCFDGDRPVGYLFYQLGEPTIVSGEFVYATAKGKKGLLNYIYNHRSQGDTFQWNEGLHDQSYRFYPDGKEGHETMPFMTGRIVDVKGALEELPYPKDVSGNLVFSVTDPLAEWNTGTWRLSVWHGEGSVEKMPPETAAAVTLPIGTLALLSFGTLAVQDLVFQEKLSGSDAGLELVEALFPQTKCYINEWY</sequence>
<organism evidence="2 3">
    <name type="scientific">Megasphaera hominis</name>
    <dbReference type="NCBI Taxonomy" id="159836"/>
    <lineage>
        <taxon>Bacteria</taxon>
        <taxon>Bacillati</taxon>
        <taxon>Bacillota</taxon>
        <taxon>Negativicutes</taxon>
        <taxon>Veillonellales</taxon>
        <taxon>Veillonellaceae</taxon>
        <taxon>Megasphaera</taxon>
    </lineage>
</organism>
<dbReference type="Pfam" id="PF13530">
    <property type="entry name" value="SCP2_2"/>
    <property type="match status" value="1"/>
</dbReference>
<dbReference type="Pfam" id="PF13527">
    <property type="entry name" value="Acetyltransf_9"/>
    <property type="match status" value="1"/>
</dbReference>
<feature type="domain" description="N-acetyltransferase" evidence="1">
    <location>
        <begin position="1"/>
        <end position="144"/>
    </location>
</feature>
<comment type="caution">
    <text evidence="2">The sequence shown here is derived from an EMBL/GenBank/DDBJ whole genome shotgun (WGS) entry which is preliminary data.</text>
</comment>
<evidence type="ECO:0000313" key="3">
    <source>
        <dbReference type="Proteomes" id="UP000606870"/>
    </source>
</evidence>
<dbReference type="PANTHER" id="PTHR37817">
    <property type="entry name" value="N-ACETYLTRANSFERASE EIS"/>
    <property type="match status" value="1"/>
</dbReference>
<dbReference type="SUPFAM" id="SSF55729">
    <property type="entry name" value="Acyl-CoA N-acyltransferases (Nat)"/>
    <property type="match status" value="1"/>
</dbReference>
<reference evidence="2 3" key="1">
    <citation type="submission" date="2020-08" db="EMBL/GenBank/DDBJ databases">
        <authorList>
            <person name="Liu C."/>
            <person name="Sun Q."/>
        </authorList>
    </citation>
    <scope>NUCLEOTIDE SEQUENCE [LARGE SCALE GENOMIC DNA]</scope>
    <source>
        <strain evidence="2 3">NSJ-59</strain>
    </source>
</reference>
<dbReference type="Proteomes" id="UP000606870">
    <property type="component" value="Unassembled WGS sequence"/>
</dbReference>
<dbReference type="PROSITE" id="PS51186">
    <property type="entry name" value="GNAT"/>
    <property type="match status" value="1"/>
</dbReference>
<keyword evidence="3" id="KW-1185">Reference proteome</keyword>